<dbReference type="InterPro" id="IPR052942">
    <property type="entry name" value="LPS_cholinephosphotransferase"/>
</dbReference>
<dbReference type="AlphaFoldDB" id="A0A6N3DGP0"/>
<reference evidence="2" key="1">
    <citation type="submission" date="2019-11" db="EMBL/GenBank/DDBJ databases">
        <authorList>
            <person name="Feng L."/>
        </authorList>
    </citation>
    <scope>NUCLEOTIDE SEQUENCE</scope>
    <source>
        <strain evidence="2">CParaputrificumLFYP93</strain>
    </source>
</reference>
<dbReference type="InterPro" id="IPR007074">
    <property type="entry name" value="LicD/FKTN/FKRP_NTP_transf"/>
</dbReference>
<feature type="domain" description="LicD/FKTN/FKRP nucleotidyltransferase" evidence="1">
    <location>
        <begin position="24"/>
        <end position="241"/>
    </location>
</feature>
<dbReference type="PANTHER" id="PTHR43404:SF2">
    <property type="entry name" value="LIPOPOLYSACCHARIDE CHOLINEPHOSPHOTRANSFERASE LICD"/>
    <property type="match status" value="1"/>
</dbReference>
<accession>A0A6N3DGP0</accession>
<name>A0A6N3DGP0_9CLOT</name>
<dbReference type="PANTHER" id="PTHR43404">
    <property type="entry name" value="LIPOPOLYSACCHARIDE CHOLINEPHOSPHOTRANSFERASE LICD"/>
    <property type="match status" value="1"/>
</dbReference>
<sequence length="271" mass="32615">MVSYDIRKLQLVQLEMLKDIDRICKENNIQYYILYGTLLGAIRHEGFIPWDDDIDIGMLHNDFIKFNKLCEKKLPEKYFLQNEKTDKNFPRMWSKIRINNTCNMEREYRRLKVHYGIDMDVFDIIYLSDNLVFRNIQKACAYIYRLLMFEKAHNAIDDEFKRSRDTKIYKILPGFLKSWLLKLSKKITYCTASKKSNYVMDVSAILIMDSGIFEKTKMLKFEDEEFFAPYKSEKFLEEYYGDYMTLPPENERTGHGDRIVDFENSYEKYTL</sequence>
<proteinExistence type="predicted"/>
<dbReference type="RefSeq" id="WP_291682728.1">
    <property type="nucleotide sequence ID" value="NZ_CACRTV010000046.1"/>
</dbReference>
<dbReference type="EMBL" id="CACRTV010000046">
    <property type="protein sequence ID" value="VYU26508.1"/>
    <property type="molecule type" value="Genomic_DNA"/>
</dbReference>
<evidence type="ECO:0000313" key="2">
    <source>
        <dbReference type="EMBL" id="VYU26508.1"/>
    </source>
</evidence>
<gene>
    <name evidence="2" type="ORF">CPLFYP93_01820</name>
</gene>
<dbReference type="Pfam" id="PF04991">
    <property type="entry name" value="LicD"/>
    <property type="match status" value="1"/>
</dbReference>
<organism evidence="2">
    <name type="scientific">Clostridium paraputrificum</name>
    <dbReference type="NCBI Taxonomy" id="29363"/>
    <lineage>
        <taxon>Bacteria</taxon>
        <taxon>Bacillati</taxon>
        <taxon>Bacillota</taxon>
        <taxon>Clostridia</taxon>
        <taxon>Eubacteriales</taxon>
        <taxon>Clostridiaceae</taxon>
        <taxon>Clostridium</taxon>
    </lineage>
</organism>
<dbReference type="GO" id="GO:0009100">
    <property type="term" value="P:glycoprotein metabolic process"/>
    <property type="evidence" value="ECO:0007669"/>
    <property type="project" value="UniProtKB-ARBA"/>
</dbReference>
<evidence type="ECO:0000259" key="1">
    <source>
        <dbReference type="Pfam" id="PF04991"/>
    </source>
</evidence>
<protein>
    <submittedName>
        <fullName evidence="2">LicD family protein</fullName>
    </submittedName>
</protein>